<keyword evidence="2" id="KW-0436">Ligase</keyword>
<sequence>MIITGGANVFPAEVECALAEHPDIADVVVIGLSDPQWGRRVHAVVQPADSAALTEQQVIDYAKSRLAGYKVPKTVEFVDQIPRTAATKVNRSTMVQARGG</sequence>
<dbReference type="GO" id="GO:0031956">
    <property type="term" value="F:medium-chain fatty acid-CoA ligase activity"/>
    <property type="evidence" value="ECO:0007669"/>
    <property type="project" value="TreeGrafter"/>
</dbReference>
<dbReference type="SUPFAM" id="SSF56801">
    <property type="entry name" value="Acetyl-CoA synthetase-like"/>
    <property type="match status" value="1"/>
</dbReference>
<dbReference type="InterPro" id="IPR045851">
    <property type="entry name" value="AMP-bd_C_sf"/>
</dbReference>
<feature type="domain" description="AMP-binding enzyme C-terminal" evidence="3">
    <location>
        <begin position="13"/>
        <end position="88"/>
    </location>
</feature>
<comment type="caution">
    <text evidence="4">The sequence shown here is derived from an EMBL/GenBank/DDBJ whole genome shotgun (WGS) entry which is preliminary data.</text>
</comment>
<evidence type="ECO:0000256" key="2">
    <source>
        <dbReference type="ARBA" id="ARBA00022598"/>
    </source>
</evidence>
<dbReference type="Gene3D" id="3.30.300.30">
    <property type="match status" value="1"/>
</dbReference>
<evidence type="ECO:0000259" key="3">
    <source>
        <dbReference type="Pfam" id="PF13193"/>
    </source>
</evidence>
<proteinExistence type="inferred from homology"/>
<reference evidence="4" key="1">
    <citation type="submission" date="2014-01" db="EMBL/GenBank/DDBJ databases">
        <authorList>
            <person name="Brown-Elliot B."/>
            <person name="Wallace R."/>
            <person name="Lenaerts A."/>
            <person name="Ordway D."/>
            <person name="DeGroote M.A."/>
            <person name="Parker T."/>
            <person name="Sizemore C."/>
            <person name="Tallon L.J."/>
            <person name="Sadzewicz L.K."/>
            <person name="Sengamalay N."/>
            <person name="Fraser C.M."/>
            <person name="Hine E."/>
            <person name="Shefchek K.A."/>
            <person name="Das S.P."/>
            <person name="Tettelin H."/>
        </authorList>
    </citation>
    <scope>NUCLEOTIDE SEQUENCE [LARGE SCALE GENOMIC DNA]</scope>
    <source>
        <strain evidence="4">4042</strain>
    </source>
</reference>
<dbReference type="PANTHER" id="PTHR43201">
    <property type="entry name" value="ACYL-COA SYNTHETASE"/>
    <property type="match status" value="1"/>
</dbReference>
<dbReference type="Pfam" id="PF13193">
    <property type="entry name" value="AMP-binding_C"/>
    <property type="match status" value="1"/>
</dbReference>
<organism evidence="4">
    <name type="scientific">Mycobacterium xenopi 4042</name>
    <dbReference type="NCBI Taxonomy" id="1299334"/>
    <lineage>
        <taxon>Bacteria</taxon>
        <taxon>Bacillati</taxon>
        <taxon>Actinomycetota</taxon>
        <taxon>Actinomycetes</taxon>
        <taxon>Mycobacteriales</taxon>
        <taxon>Mycobacteriaceae</taxon>
        <taxon>Mycobacterium</taxon>
    </lineage>
</organism>
<dbReference type="InterPro" id="IPR025110">
    <property type="entry name" value="AMP-bd_C"/>
</dbReference>
<comment type="similarity">
    <text evidence="1">Belongs to the ATP-dependent AMP-binding enzyme family.</text>
</comment>
<gene>
    <name evidence="4" type="ORF">I553_3119</name>
</gene>
<evidence type="ECO:0000256" key="1">
    <source>
        <dbReference type="ARBA" id="ARBA00006432"/>
    </source>
</evidence>
<dbReference type="GO" id="GO:0006631">
    <property type="term" value="P:fatty acid metabolic process"/>
    <property type="evidence" value="ECO:0007669"/>
    <property type="project" value="TreeGrafter"/>
</dbReference>
<dbReference type="PANTHER" id="PTHR43201:SF5">
    <property type="entry name" value="MEDIUM-CHAIN ACYL-COA LIGASE ACSF2, MITOCHONDRIAL"/>
    <property type="match status" value="1"/>
</dbReference>
<dbReference type="AlphaFoldDB" id="X8E2X9"/>
<evidence type="ECO:0000313" key="4">
    <source>
        <dbReference type="EMBL" id="EUA75227.1"/>
    </source>
</evidence>
<name>X8E2X9_MYCXE</name>
<accession>X8E2X9</accession>
<dbReference type="PATRIC" id="fig|1299334.3.peg.631"/>
<dbReference type="EMBL" id="JAOB01000010">
    <property type="protein sequence ID" value="EUA75227.1"/>
    <property type="molecule type" value="Genomic_DNA"/>
</dbReference>
<protein>
    <submittedName>
        <fullName evidence="4">AMP-binding enzyme family protein</fullName>
    </submittedName>
</protein>